<protein>
    <submittedName>
        <fullName evidence="8">NADH-quinone oxidoreductase subunit E</fullName>
    </submittedName>
</protein>
<dbReference type="AlphaFoldDB" id="A0A2I1DMH9"/>
<dbReference type="GO" id="GO:0046872">
    <property type="term" value="F:metal ion binding"/>
    <property type="evidence" value="ECO:0007669"/>
    <property type="project" value="UniProtKB-KW"/>
</dbReference>
<keyword evidence="4 7" id="KW-0408">Iron</keyword>
<proteinExistence type="inferred from homology"/>
<keyword evidence="3 7" id="KW-0479">Metal-binding</keyword>
<evidence type="ECO:0000313" key="9">
    <source>
        <dbReference type="Proteomes" id="UP000234329"/>
    </source>
</evidence>
<evidence type="ECO:0000256" key="2">
    <source>
        <dbReference type="ARBA" id="ARBA00022714"/>
    </source>
</evidence>
<dbReference type="Gene3D" id="3.40.30.10">
    <property type="entry name" value="Glutaredoxin"/>
    <property type="match status" value="1"/>
</dbReference>
<dbReference type="OrthoDB" id="9807941at2"/>
<dbReference type="RefSeq" id="WP_101537493.1">
    <property type="nucleotide sequence ID" value="NZ_MXAV01000025.1"/>
</dbReference>
<feature type="binding site" evidence="7">
    <location>
        <position position="94"/>
    </location>
    <ligand>
        <name>[2Fe-2S] cluster</name>
        <dbReference type="ChEBI" id="CHEBI:190135"/>
    </ligand>
</feature>
<dbReference type="PANTHER" id="PTHR10371">
    <property type="entry name" value="NADH DEHYDROGENASE UBIQUINONE FLAVOPROTEIN 2, MITOCHONDRIAL"/>
    <property type="match status" value="1"/>
</dbReference>
<dbReference type="PIRSF" id="PIRSF000216">
    <property type="entry name" value="NADH_DH_24kDa"/>
    <property type="match status" value="1"/>
</dbReference>
<dbReference type="InParanoid" id="A0A2I1DMH9"/>
<keyword evidence="9" id="KW-1185">Reference proteome</keyword>
<evidence type="ECO:0000256" key="7">
    <source>
        <dbReference type="PIRSR" id="PIRSR000216-1"/>
    </source>
</evidence>
<comment type="similarity">
    <text evidence="1">Belongs to the complex I 24 kDa subunit family.</text>
</comment>
<dbReference type="Gene3D" id="1.10.10.1590">
    <property type="entry name" value="NADH-quinone oxidoreductase subunit E"/>
    <property type="match status" value="1"/>
</dbReference>
<dbReference type="SUPFAM" id="SSF52833">
    <property type="entry name" value="Thioredoxin-like"/>
    <property type="match status" value="1"/>
</dbReference>
<dbReference type="GO" id="GO:0051537">
    <property type="term" value="F:2 iron, 2 sulfur cluster binding"/>
    <property type="evidence" value="ECO:0007669"/>
    <property type="project" value="UniProtKB-KW"/>
</dbReference>
<evidence type="ECO:0000256" key="3">
    <source>
        <dbReference type="ARBA" id="ARBA00022723"/>
    </source>
</evidence>
<keyword evidence="5 7" id="KW-0411">Iron-sulfur</keyword>
<dbReference type="InterPro" id="IPR002023">
    <property type="entry name" value="NuoE-like"/>
</dbReference>
<evidence type="ECO:0000256" key="1">
    <source>
        <dbReference type="ARBA" id="ARBA00010643"/>
    </source>
</evidence>
<dbReference type="InterPro" id="IPR041921">
    <property type="entry name" value="NuoE_N"/>
</dbReference>
<evidence type="ECO:0000256" key="6">
    <source>
        <dbReference type="ARBA" id="ARBA00034078"/>
    </source>
</evidence>
<evidence type="ECO:0000256" key="5">
    <source>
        <dbReference type="ARBA" id="ARBA00023014"/>
    </source>
</evidence>
<dbReference type="NCBIfam" id="NF005722">
    <property type="entry name" value="PRK07539.1-2"/>
    <property type="match status" value="1"/>
</dbReference>
<comment type="cofactor">
    <cofactor evidence="6">
        <name>[2Fe-2S] cluster</name>
        <dbReference type="ChEBI" id="CHEBI:190135"/>
    </cofactor>
</comment>
<dbReference type="InterPro" id="IPR036249">
    <property type="entry name" value="Thioredoxin-like_sf"/>
</dbReference>
<dbReference type="Pfam" id="PF01257">
    <property type="entry name" value="2Fe-2S_thioredx"/>
    <property type="match status" value="1"/>
</dbReference>
<dbReference type="CDD" id="cd03064">
    <property type="entry name" value="TRX_Fd_NuoE"/>
    <property type="match status" value="1"/>
</dbReference>
<evidence type="ECO:0000256" key="4">
    <source>
        <dbReference type="ARBA" id="ARBA00023004"/>
    </source>
</evidence>
<feature type="binding site" evidence="7">
    <location>
        <position position="130"/>
    </location>
    <ligand>
        <name>[2Fe-2S] cluster</name>
        <dbReference type="ChEBI" id="CHEBI:190135"/>
    </ligand>
</feature>
<keyword evidence="2 7" id="KW-0001">2Fe-2S</keyword>
<dbReference type="InterPro" id="IPR042128">
    <property type="entry name" value="NuoE_dom"/>
</dbReference>
<dbReference type="Proteomes" id="UP000234329">
    <property type="component" value="Unassembled WGS sequence"/>
</dbReference>
<dbReference type="GO" id="GO:0003954">
    <property type="term" value="F:NADH dehydrogenase activity"/>
    <property type="evidence" value="ECO:0007669"/>
    <property type="project" value="TreeGrafter"/>
</dbReference>
<comment type="caution">
    <text evidence="8">The sequence shown here is derived from an EMBL/GenBank/DDBJ whole genome shotgun (WGS) entry which is preliminary data.</text>
</comment>
<organism evidence="8 9">
    <name type="scientific">Acidithiobacillus marinus</name>
    <dbReference type="NCBI Taxonomy" id="187490"/>
    <lineage>
        <taxon>Bacteria</taxon>
        <taxon>Pseudomonadati</taxon>
        <taxon>Pseudomonadota</taxon>
        <taxon>Acidithiobacillia</taxon>
        <taxon>Acidithiobacillales</taxon>
        <taxon>Acidithiobacillaceae</taxon>
        <taxon>Acidithiobacillus</taxon>
    </lineage>
</organism>
<dbReference type="FunCoup" id="A0A2I1DMH9">
    <property type="interactions" value="426"/>
</dbReference>
<feature type="binding site" evidence="7">
    <location>
        <position position="134"/>
    </location>
    <ligand>
        <name>[2Fe-2S] cluster</name>
        <dbReference type="ChEBI" id="CHEBI:190135"/>
    </ligand>
</feature>
<comment type="cofactor">
    <cofactor evidence="7">
        <name>[2Fe-2S] cluster</name>
        <dbReference type="ChEBI" id="CHEBI:190135"/>
    </cofactor>
    <text evidence="7">Binds 1 [2Fe-2S] cluster.</text>
</comment>
<feature type="binding site" evidence="7">
    <location>
        <position position="89"/>
    </location>
    <ligand>
        <name>[2Fe-2S] cluster</name>
        <dbReference type="ChEBI" id="CHEBI:190135"/>
    </ligand>
</feature>
<gene>
    <name evidence="8" type="ORF">B1757_06160</name>
</gene>
<sequence>MSSPTSTVDLHDDALLARLRALVAESPVPEAAISEVLQALQKARGYIDDEALQLAATLTGLSPVKVEELCTFYSLVLREPVGTHVMRVCDSIACHMAGAQDILTQARQHCGVGFGEVSRSGKLTVIPHVCIGMCDRAPAVLVDQEALGPMDKQALTQLLAQLEADVWKPS</sequence>
<accession>A0A2I1DMH9</accession>
<dbReference type="EMBL" id="MXAV01000025">
    <property type="protein sequence ID" value="PKY11076.1"/>
    <property type="molecule type" value="Genomic_DNA"/>
</dbReference>
<dbReference type="PANTHER" id="PTHR10371:SF3">
    <property type="entry name" value="NADH DEHYDROGENASE [UBIQUINONE] FLAVOPROTEIN 2, MITOCHONDRIAL"/>
    <property type="match status" value="1"/>
</dbReference>
<evidence type="ECO:0000313" key="8">
    <source>
        <dbReference type="EMBL" id="PKY11076.1"/>
    </source>
</evidence>
<name>A0A2I1DMH9_9PROT</name>
<reference evidence="8 9" key="1">
    <citation type="submission" date="2017-03" db="EMBL/GenBank/DDBJ databases">
        <title>Draft genime sequence of the acidophilic sulfur-oxidizing bacterium Acidithiobacillus sp. SH, isolated from seawater.</title>
        <authorList>
            <person name="Sharmin S."/>
            <person name="Tokuhisa M."/>
            <person name="Kanao T."/>
            <person name="Kamimura K."/>
        </authorList>
    </citation>
    <scope>NUCLEOTIDE SEQUENCE [LARGE SCALE GENOMIC DNA]</scope>
    <source>
        <strain evidence="8 9">SH</strain>
    </source>
</reference>